<dbReference type="InterPro" id="IPR015424">
    <property type="entry name" value="PyrdxlP-dep_Trfase"/>
</dbReference>
<reference evidence="2 3" key="1">
    <citation type="submission" date="2020-08" db="EMBL/GenBank/DDBJ databases">
        <title>Genome public.</title>
        <authorList>
            <person name="Liu C."/>
            <person name="Sun Q."/>
        </authorList>
    </citation>
    <scope>NUCLEOTIDE SEQUENCE [LARGE SCALE GENOMIC DNA]</scope>
    <source>
        <strain evidence="2 3">BX10</strain>
    </source>
</reference>
<dbReference type="RefSeq" id="WP_262428069.1">
    <property type="nucleotide sequence ID" value="NZ_JACRTJ010000027.1"/>
</dbReference>
<keyword evidence="2" id="KW-0032">Aminotransferase</keyword>
<organism evidence="2 3">
    <name type="scientific">Enterocloster hominis</name>
    <name type="common">ex Liu et al. 2021</name>
    <dbReference type="NCBI Taxonomy" id="2763663"/>
    <lineage>
        <taxon>Bacteria</taxon>
        <taxon>Bacillati</taxon>
        <taxon>Bacillota</taxon>
        <taxon>Clostridia</taxon>
        <taxon>Lachnospirales</taxon>
        <taxon>Lachnospiraceae</taxon>
        <taxon>Enterocloster</taxon>
    </lineage>
</organism>
<dbReference type="InterPro" id="IPR015421">
    <property type="entry name" value="PyrdxlP-dep_Trfase_major"/>
</dbReference>
<name>A0ABR7NVC6_9FIRM</name>
<evidence type="ECO:0000313" key="2">
    <source>
        <dbReference type="EMBL" id="MBC8600075.1"/>
    </source>
</evidence>
<dbReference type="Gene3D" id="3.40.640.10">
    <property type="entry name" value="Type I PLP-dependent aspartate aminotransferase-like (Major domain)"/>
    <property type="match status" value="1"/>
</dbReference>
<dbReference type="PANTHER" id="PTHR42885">
    <property type="entry name" value="HISTIDINOL-PHOSPHATE AMINOTRANSFERASE-RELATED"/>
    <property type="match status" value="1"/>
</dbReference>
<dbReference type="Pfam" id="PF00155">
    <property type="entry name" value="Aminotran_1_2"/>
    <property type="match status" value="1"/>
</dbReference>
<dbReference type="Proteomes" id="UP000647491">
    <property type="component" value="Unassembled WGS sequence"/>
</dbReference>
<sequence>MEQGSQWEKAYTHGGDVYRNEKIRMDFSININPLGMPDFIKQAAMDGVEESARYPDSRCRRLRRLAAGFYGVQEETLVFGNGAAELIFGIVRAVSPRRAVLTAPSFTEYEAALSSVGAEVLFFPLKEEDDFSLPADRYLDFLKSARPDMIFLCNPANPTGRLTPGEEIRRILEFCTVQGILAVVDECFLDLAEEDERDSVLDLVREGEKNIFLLKAFTKSFAMAGLRLGYGFLADGELRLKMQSQSQPWNVSIPAQEAGCAAFGAEREPYLREARKLISREREYLREGLQRLGFYVFPSEANFLLFKRTDRGDGGELYESLLSRGILIRRCGDYQGLSGDHYRICVKKREENRAFLENLGEIYKKR</sequence>
<dbReference type="EMBL" id="JACRTJ010000027">
    <property type="protein sequence ID" value="MBC8600075.1"/>
    <property type="molecule type" value="Genomic_DNA"/>
</dbReference>
<protein>
    <submittedName>
        <fullName evidence="2">Aminotransferase class I/II-fold pyridoxal phosphate-dependent enzyme</fullName>
    </submittedName>
</protein>
<accession>A0ABR7NVC6</accession>
<dbReference type="InterPro" id="IPR004839">
    <property type="entry name" value="Aminotransferase_I/II_large"/>
</dbReference>
<gene>
    <name evidence="2" type="ORF">H8708_12690</name>
</gene>
<dbReference type="SUPFAM" id="SSF53383">
    <property type="entry name" value="PLP-dependent transferases"/>
    <property type="match status" value="1"/>
</dbReference>
<feature type="domain" description="Aminotransferase class I/classII large" evidence="1">
    <location>
        <begin position="24"/>
        <end position="358"/>
    </location>
</feature>
<dbReference type="InterPro" id="IPR015422">
    <property type="entry name" value="PyrdxlP-dep_Trfase_small"/>
</dbReference>
<evidence type="ECO:0000259" key="1">
    <source>
        <dbReference type="Pfam" id="PF00155"/>
    </source>
</evidence>
<keyword evidence="2" id="KW-0808">Transferase</keyword>
<proteinExistence type="predicted"/>
<evidence type="ECO:0000313" key="3">
    <source>
        <dbReference type="Proteomes" id="UP000647491"/>
    </source>
</evidence>
<dbReference type="GO" id="GO:0008483">
    <property type="term" value="F:transaminase activity"/>
    <property type="evidence" value="ECO:0007669"/>
    <property type="project" value="UniProtKB-KW"/>
</dbReference>
<dbReference type="CDD" id="cd00609">
    <property type="entry name" value="AAT_like"/>
    <property type="match status" value="1"/>
</dbReference>
<comment type="caution">
    <text evidence="2">The sequence shown here is derived from an EMBL/GenBank/DDBJ whole genome shotgun (WGS) entry which is preliminary data.</text>
</comment>
<dbReference type="Gene3D" id="3.90.1150.10">
    <property type="entry name" value="Aspartate Aminotransferase, domain 1"/>
    <property type="match status" value="1"/>
</dbReference>
<keyword evidence="3" id="KW-1185">Reference proteome</keyword>